<evidence type="ECO:0000313" key="1">
    <source>
        <dbReference type="Proteomes" id="UP000887540"/>
    </source>
</evidence>
<sequence>MLLAVFIVRDSVLLPDPNLKYTYGFILDITTDIYYMYNAYSIMITSKEIRLTVKKMLLVGGSSTVHVSPPNNLKPNNYVIRY</sequence>
<proteinExistence type="predicted"/>
<evidence type="ECO:0000313" key="2">
    <source>
        <dbReference type="WBParaSite" id="ACRNAN_scaffold6088.g12052.t1"/>
    </source>
</evidence>
<name>A0A914E6F6_9BILA</name>
<dbReference type="AlphaFoldDB" id="A0A914E6F6"/>
<accession>A0A914E6F6</accession>
<dbReference type="WBParaSite" id="ACRNAN_scaffold6088.g12052.t1">
    <property type="protein sequence ID" value="ACRNAN_scaffold6088.g12052.t1"/>
    <property type="gene ID" value="ACRNAN_scaffold6088.g12052"/>
</dbReference>
<reference evidence="2" key="1">
    <citation type="submission" date="2022-11" db="UniProtKB">
        <authorList>
            <consortium name="WormBaseParasite"/>
        </authorList>
    </citation>
    <scope>IDENTIFICATION</scope>
</reference>
<dbReference type="Proteomes" id="UP000887540">
    <property type="component" value="Unplaced"/>
</dbReference>
<keyword evidence="1" id="KW-1185">Reference proteome</keyword>
<protein>
    <submittedName>
        <fullName evidence="2">Uncharacterized protein</fullName>
    </submittedName>
</protein>
<organism evidence="1 2">
    <name type="scientific">Acrobeloides nanus</name>
    <dbReference type="NCBI Taxonomy" id="290746"/>
    <lineage>
        <taxon>Eukaryota</taxon>
        <taxon>Metazoa</taxon>
        <taxon>Ecdysozoa</taxon>
        <taxon>Nematoda</taxon>
        <taxon>Chromadorea</taxon>
        <taxon>Rhabditida</taxon>
        <taxon>Tylenchina</taxon>
        <taxon>Cephalobomorpha</taxon>
        <taxon>Cephaloboidea</taxon>
        <taxon>Cephalobidae</taxon>
        <taxon>Acrobeloides</taxon>
    </lineage>
</organism>